<name>A0A2L2SW49_9HYPO</name>
<organism evidence="1 2">
    <name type="scientific">Fusarium venenatum</name>
    <dbReference type="NCBI Taxonomy" id="56646"/>
    <lineage>
        <taxon>Eukaryota</taxon>
        <taxon>Fungi</taxon>
        <taxon>Dikarya</taxon>
        <taxon>Ascomycota</taxon>
        <taxon>Pezizomycotina</taxon>
        <taxon>Sordariomycetes</taxon>
        <taxon>Hypocreomycetidae</taxon>
        <taxon>Hypocreales</taxon>
        <taxon>Nectriaceae</taxon>
        <taxon>Fusarium</taxon>
    </lineage>
</organism>
<dbReference type="Proteomes" id="UP000245910">
    <property type="component" value="Chromosome II"/>
</dbReference>
<keyword evidence="2" id="KW-1185">Reference proteome</keyword>
<protein>
    <submittedName>
        <fullName evidence="1">Uncharacterized protein</fullName>
    </submittedName>
</protein>
<evidence type="ECO:0000313" key="2">
    <source>
        <dbReference type="Proteomes" id="UP000245910"/>
    </source>
</evidence>
<dbReference type="AlphaFoldDB" id="A0A2L2SW49"/>
<evidence type="ECO:0000313" key="1">
    <source>
        <dbReference type="EMBL" id="CEI60709.1"/>
    </source>
</evidence>
<proteinExistence type="predicted"/>
<reference evidence="2" key="1">
    <citation type="submission" date="2014-10" db="EMBL/GenBank/DDBJ databases">
        <authorList>
            <person name="King R."/>
        </authorList>
    </citation>
    <scope>NUCLEOTIDE SEQUENCE [LARGE SCALE GENOMIC DNA]</scope>
    <source>
        <strain evidence="2">A3/5</strain>
    </source>
</reference>
<dbReference type="EMBL" id="LN649230">
    <property type="protein sequence ID" value="CEI60709.1"/>
    <property type="molecule type" value="Genomic_DNA"/>
</dbReference>
<accession>A0A2L2SW49</accession>
<sequence>MPYGYPVTRKKPEITEPRKCCSRTHEQTQIKPSFWARGTTLWCSVVYKVNLRGKDFKGPDLRIGIDSQARATILSNDATP</sequence>